<keyword evidence="2" id="KW-1185">Reference proteome</keyword>
<gene>
    <name evidence="1" type="ORF">BABA_13140</name>
</gene>
<dbReference type="PATRIC" id="fig|1117379.3.peg.2719"/>
<sequence length="331" mass="37634">MPFLEGLVAGFHNKKGNRNVKQGNIENFKNLSKFKDITDFNNNIEQWMVDLKSKFTKSELVALKRLVRYSAKVIGVCNAKIGTLVSETHENSVGISRSTFKRMLSKAKAFGLLVVSEMERKNGSQSSNLYVFNRYVSAPAVVDPVEMDAENTADISLNDAIEPPKQENLNHPKTSNLLETSKNKNINKRIENDNNNIINNIQLGKEYINRNIPEEFVKLVSCFYGEFEAVEEFWKMVKIAERKAGYEVMDFDLLDISLNAFRETVKALKINKVKKNVFAFFYGTMQKQLKGLYEEFYAPVPEVPAYSVIPKIPALTDVWASTEELDALGVY</sequence>
<dbReference type="AlphaFoldDB" id="K6E1N7"/>
<protein>
    <submittedName>
        <fullName evidence="1">Uncharacterized protein</fullName>
    </submittedName>
</protein>
<dbReference type="STRING" id="1117379.BABA_13140"/>
<evidence type="ECO:0000313" key="1">
    <source>
        <dbReference type="EMBL" id="EKN67071.1"/>
    </source>
</evidence>
<dbReference type="eggNOG" id="COG1373">
    <property type="taxonomic scope" value="Bacteria"/>
</dbReference>
<dbReference type="EMBL" id="AJLS01000088">
    <property type="protein sequence ID" value="EKN67071.1"/>
    <property type="molecule type" value="Genomic_DNA"/>
</dbReference>
<accession>K6E1N7</accession>
<dbReference type="Proteomes" id="UP000006316">
    <property type="component" value="Unassembled WGS sequence"/>
</dbReference>
<comment type="caution">
    <text evidence="1">The sequence shown here is derived from an EMBL/GenBank/DDBJ whole genome shotgun (WGS) entry which is preliminary data.</text>
</comment>
<proteinExistence type="predicted"/>
<evidence type="ECO:0000313" key="2">
    <source>
        <dbReference type="Proteomes" id="UP000006316"/>
    </source>
</evidence>
<reference evidence="1 2" key="1">
    <citation type="journal article" date="2012" name="Front. Microbiol.">
        <title>Redundancy and modularity in membrane-associated dissimilatory nitrate reduction in Bacillus.</title>
        <authorList>
            <person name="Heylen K."/>
            <person name="Keltjens J."/>
        </authorList>
    </citation>
    <scope>NUCLEOTIDE SEQUENCE [LARGE SCALE GENOMIC DNA]</scope>
    <source>
        <strain evidence="2">LMG 21833T</strain>
    </source>
</reference>
<organism evidence="1 2">
    <name type="scientific">Neobacillus bataviensis LMG 21833</name>
    <dbReference type="NCBI Taxonomy" id="1117379"/>
    <lineage>
        <taxon>Bacteria</taxon>
        <taxon>Bacillati</taxon>
        <taxon>Bacillota</taxon>
        <taxon>Bacilli</taxon>
        <taxon>Bacillales</taxon>
        <taxon>Bacillaceae</taxon>
        <taxon>Neobacillus</taxon>
    </lineage>
</organism>
<name>K6E1N7_9BACI</name>